<dbReference type="GO" id="GO:0005829">
    <property type="term" value="C:cytosol"/>
    <property type="evidence" value="ECO:0007669"/>
    <property type="project" value="TreeGrafter"/>
</dbReference>
<evidence type="ECO:0000313" key="4">
    <source>
        <dbReference type="EMBL" id="QOY91378.1"/>
    </source>
</evidence>
<name>A0A7S7NX23_PALFE</name>
<accession>A0A7S7NX23</accession>
<dbReference type="Pfam" id="PF03641">
    <property type="entry name" value="Lysine_decarbox"/>
    <property type="match status" value="1"/>
</dbReference>
<dbReference type="InterPro" id="IPR005269">
    <property type="entry name" value="LOG"/>
</dbReference>
<evidence type="ECO:0000256" key="1">
    <source>
        <dbReference type="ARBA" id="ARBA00000274"/>
    </source>
</evidence>
<dbReference type="Proteomes" id="UP000593892">
    <property type="component" value="Chromosome"/>
</dbReference>
<proteinExistence type="inferred from homology"/>
<comment type="catalytic activity">
    <reaction evidence="1">
        <text>AMP + H2O = D-ribose 5-phosphate + adenine</text>
        <dbReference type="Rhea" id="RHEA:20129"/>
        <dbReference type="ChEBI" id="CHEBI:15377"/>
        <dbReference type="ChEBI" id="CHEBI:16708"/>
        <dbReference type="ChEBI" id="CHEBI:78346"/>
        <dbReference type="ChEBI" id="CHEBI:456215"/>
        <dbReference type="EC" id="3.2.2.4"/>
    </reaction>
</comment>
<dbReference type="PANTHER" id="PTHR31223:SF70">
    <property type="entry name" value="LOG FAMILY PROTEIN YJL055W"/>
    <property type="match status" value="1"/>
</dbReference>
<reference evidence="4 5" key="1">
    <citation type="submission" date="2020-10" db="EMBL/GenBank/DDBJ databases">
        <title>Complete genome sequence of Paludibaculum fermentans P105T, a facultatively anaerobic acidobacterium capable of dissimilatory Fe(III) reduction.</title>
        <authorList>
            <person name="Dedysh S.N."/>
            <person name="Beletsky A.V."/>
            <person name="Kulichevskaya I.S."/>
            <person name="Mardanov A.V."/>
            <person name="Ravin N.V."/>
        </authorList>
    </citation>
    <scope>NUCLEOTIDE SEQUENCE [LARGE SCALE GENOMIC DNA]</scope>
    <source>
        <strain evidence="4 5">P105</strain>
    </source>
</reference>
<dbReference type="NCBIfam" id="TIGR00730">
    <property type="entry name" value="Rossman fold protein, TIGR00730 family"/>
    <property type="match status" value="1"/>
</dbReference>
<evidence type="ECO:0000256" key="3">
    <source>
        <dbReference type="RuleBase" id="RU363015"/>
    </source>
</evidence>
<sequence>MIQSVCVYCGSSARASESYFTAARLTGRVLAERGHTLVYGGAQVGLMGALADTALALNGRVVGVIPQSLVDKEVAHKGLTEQHVVESMHVRKALMNELSDAFLALPGGFGTLDELFETLTWAQLKFHAKPVGLLNIDGYFDGLLTFARRAVDDGFIHPAHVEMIHIGTDPGELLDRMAGFVAPDAGKWWRQP</sequence>
<dbReference type="SUPFAM" id="SSF102405">
    <property type="entry name" value="MCP/YpsA-like"/>
    <property type="match status" value="1"/>
</dbReference>
<dbReference type="KEGG" id="pfer:IRI77_15935"/>
<dbReference type="Gene3D" id="3.40.50.450">
    <property type="match status" value="1"/>
</dbReference>
<dbReference type="GO" id="GO:0009691">
    <property type="term" value="P:cytokinin biosynthetic process"/>
    <property type="evidence" value="ECO:0007669"/>
    <property type="project" value="UniProtKB-UniRule"/>
</dbReference>
<keyword evidence="5" id="KW-1185">Reference proteome</keyword>
<keyword evidence="3" id="KW-0203">Cytokinin biosynthesis</keyword>
<comment type="similarity">
    <text evidence="2 3">Belongs to the LOG family.</text>
</comment>
<organism evidence="4 5">
    <name type="scientific">Paludibaculum fermentans</name>
    <dbReference type="NCBI Taxonomy" id="1473598"/>
    <lineage>
        <taxon>Bacteria</taxon>
        <taxon>Pseudomonadati</taxon>
        <taxon>Acidobacteriota</taxon>
        <taxon>Terriglobia</taxon>
        <taxon>Bryobacterales</taxon>
        <taxon>Bryobacteraceae</taxon>
        <taxon>Paludibaculum</taxon>
    </lineage>
</organism>
<dbReference type="EMBL" id="CP063849">
    <property type="protein sequence ID" value="QOY91378.1"/>
    <property type="molecule type" value="Genomic_DNA"/>
</dbReference>
<dbReference type="AlphaFoldDB" id="A0A7S7NX23"/>
<evidence type="ECO:0000313" key="5">
    <source>
        <dbReference type="Proteomes" id="UP000593892"/>
    </source>
</evidence>
<gene>
    <name evidence="4" type="ORF">IRI77_15935</name>
</gene>
<dbReference type="InterPro" id="IPR031100">
    <property type="entry name" value="LOG_fam"/>
</dbReference>
<protein>
    <recommendedName>
        <fullName evidence="3">Cytokinin riboside 5'-monophosphate phosphoribohydrolase</fullName>
        <ecNumber evidence="3">3.2.2.n1</ecNumber>
    </recommendedName>
</protein>
<dbReference type="GO" id="GO:0008714">
    <property type="term" value="F:AMP nucleosidase activity"/>
    <property type="evidence" value="ECO:0007669"/>
    <property type="project" value="UniProtKB-EC"/>
</dbReference>
<dbReference type="PANTHER" id="PTHR31223">
    <property type="entry name" value="LOG FAMILY PROTEIN YJL055W"/>
    <property type="match status" value="1"/>
</dbReference>
<dbReference type="EC" id="3.2.2.n1" evidence="3"/>
<dbReference type="RefSeq" id="WP_194453032.1">
    <property type="nucleotide sequence ID" value="NZ_CP063849.1"/>
</dbReference>
<evidence type="ECO:0000256" key="2">
    <source>
        <dbReference type="ARBA" id="ARBA00006763"/>
    </source>
</evidence>
<keyword evidence="3" id="KW-0378">Hydrolase</keyword>